<dbReference type="OrthoDB" id="9816034at2"/>
<dbReference type="Pfam" id="PF00563">
    <property type="entry name" value="EAL"/>
    <property type="match status" value="1"/>
</dbReference>
<dbReference type="SMART" id="SM00052">
    <property type="entry name" value="EAL"/>
    <property type="match status" value="1"/>
</dbReference>
<sequence length="831" mass="96639">MRLHQKLLIHTLLGYFLLSLILYGFLFLFIKNYFEKSLIFRSQIEAKAIFSSLYQGMLKGFTREELDNFLRIFQTDKLKVTLEKPSEVKEIPLYKEYIITKKGDTLYIKYNITATKMCLNCHRGISEGDLFGVLVLENSLKEDLKEIHQTLLLFLLFFSLFPLLGVYFIGKLQGKKFVKPIEELKERIRRSSKFDELIENEDLLTSSKTGIYEFDGLLEITDDFLRKVKELAIDRELFKFELSLLEKFIITSEFIRDWKYYVNNLLIEVNKIVEIVSIFALFYVEEDLFDTEIFWLKNPTRSFKEDMEGMIRKIFLEKFKINNFNFIHNVVLADESYSEEAFKNFYLKTKSLILESPKIGGIVGIGLSHEKLTSTQEIAIETVLISLLNVIGSIRAINKYTKELEFYATRDPLTHLYNQRTFWELLEYEVERAKRYNYKFALLIVDLDNFKLINDTYGHSFGDEFLREFAKFLEEIKRKGDILARYGGDEFTLILPLCDLTQGVSVAERIKENLSNFKIEAPDGKPVFLTTSIGIAIFPDHGETSKDLFTLADTLMYKAKKEGKNKIVYPTAEEILSYQKEITDTILLVKEAVENKRILPYFQPIYDLKTGELFGCEVLMRIEIEDEVIPAQRFIGIAESMGFIMEMDFINMEKALSLAKETNYQGYFFFNLSPKVLIVPEFLKKIKELVKNYSFPSEKIIFELTERETVKNLTLLEKFIRNLQDYGFKFCIDDFGAGFSSFQYIKHFIIDFVKIEGDFVIGLSREALVDLAIIESIVTLCKGLNIKVIAEYVESEELASKLRDFGVEFGQGFHLGKPSPQLPLTSFKSSS</sequence>
<reference evidence="5" key="2">
    <citation type="journal article" date="2016" name="Int. J. Syst. Evol. Microbiol.">
        <title>Caldimicrobium thiodismutans sp. nov., a sulfur-disproportionating bacterium isolated from a hot spring.</title>
        <authorList>
            <person name="Kojima H."/>
            <person name="Umezawa K."/>
            <person name="Fukui M."/>
        </authorList>
    </citation>
    <scope>NUCLEOTIDE SEQUENCE [LARGE SCALE GENOMIC DNA]</scope>
    <source>
        <strain evidence="5">TF1</strain>
    </source>
</reference>
<dbReference type="AlphaFoldDB" id="A0A0U4N1L4"/>
<dbReference type="InterPro" id="IPR043128">
    <property type="entry name" value="Rev_trsase/Diguanyl_cyclase"/>
</dbReference>
<evidence type="ECO:0000259" key="3">
    <source>
        <dbReference type="PROSITE" id="PS50887"/>
    </source>
</evidence>
<dbReference type="PANTHER" id="PTHR33121:SF71">
    <property type="entry name" value="OXYGEN SENSOR PROTEIN DOSP"/>
    <property type="match status" value="1"/>
</dbReference>
<accession>A0A0U4N1L4</accession>
<evidence type="ECO:0000313" key="4">
    <source>
        <dbReference type="EMBL" id="BAU23126.1"/>
    </source>
</evidence>
<dbReference type="CDD" id="cd01948">
    <property type="entry name" value="EAL"/>
    <property type="match status" value="1"/>
</dbReference>
<dbReference type="InterPro" id="IPR001633">
    <property type="entry name" value="EAL_dom"/>
</dbReference>
<dbReference type="InterPro" id="IPR029787">
    <property type="entry name" value="Nucleotide_cyclase"/>
</dbReference>
<dbReference type="Proteomes" id="UP000068196">
    <property type="component" value="Chromosome"/>
</dbReference>
<reference evidence="4 5" key="1">
    <citation type="journal article" date="2016" name="Int. J. Syst. Evol. Microbiol.">
        <title>Caldimicrobium thiodismutans sp. nov., a sulfur-disproportionating bacterium isolated from a hot spring, and emended description of the genus Caldimicrobium.</title>
        <authorList>
            <person name="Kojima H."/>
            <person name="Umezawa K."/>
            <person name="Fukui M."/>
        </authorList>
    </citation>
    <scope>NUCLEOTIDE SEQUENCE [LARGE SCALE GENOMIC DNA]</scope>
    <source>
        <strain evidence="4 5">TF1</strain>
    </source>
</reference>
<dbReference type="CDD" id="cd01949">
    <property type="entry name" value="GGDEF"/>
    <property type="match status" value="1"/>
</dbReference>
<evidence type="ECO:0000256" key="1">
    <source>
        <dbReference type="SAM" id="Phobius"/>
    </source>
</evidence>
<evidence type="ECO:0000259" key="2">
    <source>
        <dbReference type="PROSITE" id="PS50883"/>
    </source>
</evidence>
<dbReference type="SUPFAM" id="SSF55073">
    <property type="entry name" value="Nucleotide cyclase"/>
    <property type="match status" value="1"/>
</dbReference>
<dbReference type="EMBL" id="AP014945">
    <property type="protein sequence ID" value="BAU23126.1"/>
    <property type="molecule type" value="Genomic_DNA"/>
</dbReference>
<organism evidence="4 5">
    <name type="scientific">Caldimicrobium thiodismutans</name>
    <dbReference type="NCBI Taxonomy" id="1653476"/>
    <lineage>
        <taxon>Bacteria</taxon>
        <taxon>Pseudomonadati</taxon>
        <taxon>Thermodesulfobacteriota</taxon>
        <taxon>Thermodesulfobacteria</taxon>
        <taxon>Thermodesulfobacteriales</taxon>
        <taxon>Thermodesulfobacteriaceae</taxon>
        <taxon>Caldimicrobium</taxon>
    </lineage>
</organism>
<feature type="domain" description="GGDEF" evidence="3">
    <location>
        <begin position="438"/>
        <end position="572"/>
    </location>
</feature>
<dbReference type="KEGG" id="cthi:THC_0735"/>
<dbReference type="PROSITE" id="PS50887">
    <property type="entry name" value="GGDEF"/>
    <property type="match status" value="1"/>
</dbReference>
<dbReference type="PANTHER" id="PTHR33121">
    <property type="entry name" value="CYCLIC DI-GMP PHOSPHODIESTERASE PDEF"/>
    <property type="match status" value="1"/>
</dbReference>
<name>A0A0U4N1L4_9BACT</name>
<keyword evidence="1" id="KW-0472">Membrane</keyword>
<keyword evidence="1" id="KW-1133">Transmembrane helix</keyword>
<dbReference type="PROSITE" id="PS50883">
    <property type="entry name" value="EAL"/>
    <property type="match status" value="1"/>
</dbReference>
<keyword evidence="5" id="KW-1185">Reference proteome</keyword>
<proteinExistence type="predicted"/>
<dbReference type="InterPro" id="IPR000160">
    <property type="entry name" value="GGDEF_dom"/>
</dbReference>
<dbReference type="NCBIfam" id="TIGR00254">
    <property type="entry name" value="GGDEF"/>
    <property type="match status" value="1"/>
</dbReference>
<keyword evidence="1" id="KW-0812">Transmembrane</keyword>
<feature type="transmembrane region" description="Helical" evidence="1">
    <location>
        <begin position="151"/>
        <end position="170"/>
    </location>
</feature>
<dbReference type="InterPro" id="IPR050706">
    <property type="entry name" value="Cyclic-di-GMP_PDE-like"/>
</dbReference>
<dbReference type="SMART" id="SM00267">
    <property type="entry name" value="GGDEF"/>
    <property type="match status" value="1"/>
</dbReference>
<dbReference type="Gene3D" id="3.20.20.450">
    <property type="entry name" value="EAL domain"/>
    <property type="match status" value="1"/>
</dbReference>
<feature type="transmembrane region" description="Helical" evidence="1">
    <location>
        <begin position="12"/>
        <end position="34"/>
    </location>
</feature>
<evidence type="ECO:0000313" key="5">
    <source>
        <dbReference type="Proteomes" id="UP000068196"/>
    </source>
</evidence>
<feature type="domain" description="EAL" evidence="2">
    <location>
        <begin position="582"/>
        <end position="831"/>
    </location>
</feature>
<dbReference type="STRING" id="1653476.THC_0735"/>
<dbReference type="SUPFAM" id="SSF141868">
    <property type="entry name" value="EAL domain-like"/>
    <property type="match status" value="1"/>
</dbReference>
<dbReference type="FunFam" id="3.30.70.270:FF:000001">
    <property type="entry name" value="Diguanylate cyclase domain protein"/>
    <property type="match status" value="1"/>
</dbReference>
<dbReference type="InterPro" id="IPR035919">
    <property type="entry name" value="EAL_sf"/>
</dbReference>
<dbReference type="RefSeq" id="WP_068513484.1">
    <property type="nucleotide sequence ID" value="NZ_AP014945.1"/>
</dbReference>
<dbReference type="Gene3D" id="3.30.70.270">
    <property type="match status" value="1"/>
</dbReference>
<gene>
    <name evidence="4" type="ORF">THC_0735</name>
</gene>
<protein>
    <submittedName>
        <fullName evidence="4">Diguanylate cyclase</fullName>
    </submittedName>
</protein>
<dbReference type="Pfam" id="PF00990">
    <property type="entry name" value="GGDEF"/>
    <property type="match status" value="1"/>
</dbReference>
<dbReference type="GO" id="GO:0071111">
    <property type="term" value="F:cyclic-guanylate-specific phosphodiesterase activity"/>
    <property type="evidence" value="ECO:0007669"/>
    <property type="project" value="InterPro"/>
</dbReference>